<dbReference type="InterPro" id="IPR011004">
    <property type="entry name" value="Trimer_LpxA-like_sf"/>
</dbReference>
<dbReference type="Gene3D" id="2.160.10.10">
    <property type="entry name" value="Hexapeptide repeat proteins"/>
    <property type="match status" value="1"/>
</dbReference>
<dbReference type="SUPFAM" id="SSF51161">
    <property type="entry name" value="Trimeric LpxA-like enzymes"/>
    <property type="match status" value="1"/>
</dbReference>
<proteinExistence type="predicted"/>
<comment type="caution">
    <text evidence="1">The sequence shown here is derived from an EMBL/GenBank/DDBJ whole genome shotgun (WGS) entry which is preliminary data.</text>
</comment>
<evidence type="ECO:0000313" key="2">
    <source>
        <dbReference type="Proteomes" id="UP000216361"/>
    </source>
</evidence>
<dbReference type="AlphaFoldDB" id="A0A255XTA5"/>
<organism evidence="1 2">
    <name type="scientific">Elstera cyanobacteriorum</name>
    <dbReference type="NCBI Taxonomy" id="2022747"/>
    <lineage>
        <taxon>Bacteria</taxon>
        <taxon>Pseudomonadati</taxon>
        <taxon>Pseudomonadota</taxon>
        <taxon>Alphaproteobacteria</taxon>
        <taxon>Rhodospirillales</taxon>
        <taxon>Rhodospirillaceae</taxon>
        <taxon>Elstera</taxon>
    </lineage>
</organism>
<accession>A0A255XTA5</accession>
<sequence>MIITHQGQTPRIDPSAWVAPDATVCGAVTLGPGVRVMHGARIVGESGGRVTLGRDVIIYENAVLRATSRHDRRIGNYTLIGPHAHVTGAEIADECYLATGVTVLPEAWLGPRCDVRVGAVVHLKTRLPEGTVVPVHWVAVGDPVEILPPDQHDSIWARQKPLDFPRTVFGVDRTAPDFMITLTRKLSDDLAPHRNDIIVDGAGAGI</sequence>
<dbReference type="GO" id="GO:0016740">
    <property type="term" value="F:transferase activity"/>
    <property type="evidence" value="ECO:0007669"/>
    <property type="project" value="UniProtKB-KW"/>
</dbReference>
<gene>
    <name evidence="1" type="ORF">CHR90_05950</name>
</gene>
<dbReference type="Proteomes" id="UP000216361">
    <property type="component" value="Unassembled WGS sequence"/>
</dbReference>
<dbReference type="OrthoDB" id="9803036at2"/>
<keyword evidence="2" id="KW-1185">Reference proteome</keyword>
<name>A0A255XTA5_9PROT</name>
<dbReference type="PANTHER" id="PTHR13061">
    <property type="entry name" value="DYNACTIN SUBUNIT P25"/>
    <property type="match status" value="1"/>
</dbReference>
<keyword evidence="1" id="KW-0808">Transferase</keyword>
<dbReference type="InterPro" id="IPR050484">
    <property type="entry name" value="Transf_Hexapept/Carb_Anhydrase"/>
</dbReference>
<dbReference type="PANTHER" id="PTHR13061:SF29">
    <property type="entry name" value="GAMMA CARBONIC ANHYDRASE-LIKE 1, MITOCHONDRIAL-RELATED"/>
    <property type="match status" value="1"/>
</dbReference>
<dbReference type="EMBL" id="NOXS01000030">
    <property type="protein sequence ID" value="OYQ19665.1"/>
    <property type="molecule type" value="Genomic_DNA"/>
</dbReference>
<evidence type="ECO:0000313" key="1">
    <source>
        <dbReference type="EMBL" id="OYQ19665.1"/>
    </source>
</evidence>
<reference evidence="1 2" key="1">
    <citation type="submission" date="2017-07" db="EMBL/GenBank/DDBJ databases">
        <title>Elstera cyanobacteriorum sp. nov., a novel bacterium isolated from cyanobacterial aggregates in a eutrophic lake.</title>
        <authorList>
            <person name="Cai H."/>
        </authorList>
    </citation>
    <scope>NUCLEOTIDE SEQUENCE [LARGE SCALE GENOMIC DNA]</scope>
    <source>
        <strain evidence="1 2">TH019</strain>
    </source>
</reference>
<protein>
    <submittedName>
        <fullName evidence="1">Transferase</fullName>
    </submittedName>
</protein>
<dbReference type="RefSeq" id="WP_094408084.1">
    <property type="nucleotide sequence ID" value="NZ_BMJZ01000006.1"/>
</dbReference>